<organism evidence="2">
    <name type="scientific">Candidatus Kentrum sp. DK</name>
    <dbReference type="NCBI Taxonomy" id="2126562"/>
    <lineage>
        <taxon>Bacteria</taxon>
        <taxon>Pseudomonadati</taxon>
        <taxon>Pseudomonadota</taxon>
        <taxon>Gammaproteobacteria</taxon>
        <taxon>Candidatus Kentrum</taxon>
    </lineage>
</organism>
<keyword evidence="1" id="KW-0472">Membrane</keyword>
<dbReference type="EMBL" id="CAADEY010000027">
    <property type="protein sequence ID" value="VFJ49864.1"/>
    <property type="molecule type" value="Genomic_DNA"/>
</dbReference>
<dbReference type="AlphaFoldDB" id="A0A450SC47"/>
<protein>
    <submittedName>
        <fullName evidence="2">Uncharacterized protein</fullName>
    </submittedName>
</protein>
<keyword evidence="1" id="KW-1133">Transmembrane helix</keyword>
<feature type="transmembrane region" description="Helical" evidence="1">
    <location>
        <begin position="93"/>
        <end position="115"/>
    </location>
</feature>
<accession>A0A450SC47</accession>
<proteinExistence type="predicted"/>
<evidence type="ECO:0000313" key="2">
    <source>
        <dbReference type="EMBL" id="VFJ49864.1"/>
    </source>
</evidence>
<name>A0A450SC47_9GAMM</name>
<feature type="transmembrane region" description="Helical" evidence="1">
    <location>
        <begin position="62"/>
        <end position="81"/>
    </location>
</feature>
<sequence length="245" mass="27451">MNKTMSTIKQVQDFLESRQNTINLIAALLTILLALGSILSYFPSFLRVESIAESLSRNTTPLIVAAVFVVIMWGLFRLIFVKSPDWLNERNKDLLLLVLIGIIFAVGIFLFVRYLDAPPGEDILEKHGYRPVILAPNGSFGIEILTPTHYDNTHSMADQKIAASIRLIPGEIILFRVRHSHEAGAKPIRCEECKNREPLKGGEYQYRAPMYAGAYGINLVMSSKQGNPVSHKIQVFVEEIKQASP</sequence>
<evidence type="ECO:0000256" key="1">
    <source>
        <dbReference type="SAM" id="Phobius"/>
    </source>
</evidence>
<gene>
    <name evidence="2" type="ORF">BECKDK2373C_GA0170839_10278</name>
</gene>
<feature type="transmembrane region" description="Helical" evidence="1">
    <location>
        <begin position="21"/>
        <end position="42"/>
    </location>
</feature>
<reference evidence="2" key="1">
    <citation type="submission" date="2019-02" db="EMBL/GenBank/DDBJ databases">
        <authorList>
            <person name="Gruber-Vodicka R. H."/>
            <person name="Seah K. B. B."/>
        </authorList>
    </citation>
    <scope>NUCLEOTIDE SEQUENCE</scope>
    <source>
        <strain evidence="2">BECK_DK161</strain>
    </source>
</reference>
<keyword evidence="1" id="KW-0812">Transmembrane</keyword>